<sequence length="394" mass="43977">MAAQISFFPVGNGDMTLIRLRNDQSILIDINVTTAADDASDDRPDVISQLRERLEKDENGRSFVDVFVLSHPDQDHISGLEKHFHLGPENDWKKEDDKILIKEMWSSPIIFRRASKNHKICEDAKAWAKEARRRVAQYRETSSFPDGERIQIMGEDADGKTDDINEIVVSVGDCIETANSIRDGAFSARLLAPLSPDDQIDEEELSKNNSSVILRFALQNKENTETCHFLTGGDAGVAIWERLWELHGETKSEWLEYDILQAPHHCSWRSLSYQSWSDLGEKAQVNDNAVSALSQVLEGGIIISSSKTIKKDDANPPHERAKREYLSMVGGDADRFFCTMEHWDEKSDLIEFELVGSGIVKKTAKTARAAATAIGVGGTATHARAHGDVARSRS</sequence>
<dbReference type="SUPFAM" id="SSF56281">
    <property type="entry name" value="Metallo-hydrolase/oxidoreductase"/>
    <property type="match status" value="1"/>
</dbReference>
<evidence type="ECO:0000313" key="1">
    <source>
        <dbReference type="EMBL" id="OAZ07657.1"/>
    </source>
</evidence>
<dbReference type="AlphaFoldDB" id="A0A853KUF6"/>
<name>A0A853KUF6_9PROT</name>
<dbReference type="Proteomes" id="UP000094009">
    <property type="component" value="Unassembled WGS sequence"/>
</dbReference>
<evidence type="ECO:0000313" key="2">
    <source>
        <dbReference type="Proteomes" id="UP000094009"/>
    </source>
</evidence>
<organism evidence="1 2">
    <name type="scientific">Thalassospira tepidiphila MCCC 1A03514</name>
    <dbReference type="NCBI Taxonomy" id="1177930"/>
    <lineage>
        <taxon>Bacteria</taxon>
        <taxon>Pseudomonadati</taxon>
        <taxon>Pseudomonadota</taxon>
        <taxon>Alphaproteobacteria</taxon>
        <taxon>Rhodospirillales</taxon>
        <taxon>Thalassospiraceae</taxon>
        <taxon>Thalassospira</taxon>
    </lineage>
</organism>
<evidence type="ECO:0008006" key="3">
    <source>
        <dbReference type="Google" id="ProtNLM"/>
    </source>
</evidence>
<dbReference type="InterPro" id="IPR036866">
    <property type="entry name" value="RibonucZ/Hydroxyglut_hydro"/>
</dbReference>
<comment type="caution">
    <text evidence="1">The sequence shown here is derived from an EMBL/GenBank/DDBJ whole genome shotgun (WGS) entry which is preliminary data.</text>
</comment>
<protein>
    <recommendedName>
        <fullName evidence="3">Metallohydrolase</fullName>
    </recommendedName>
</protein>
<accession>A0A853KUF6</accession>
<dbReference type="PANTHER" id="PTHR30619">
    <property type="entry name" value="DNA INTERNALIZATION/COMPETENCE PROTEIN COMEC/REC2"/>
    <property type="match status" value="1"/>
</dbReference>
<reference evidence="1 2" key="1">
    <citation type="submission" date="2014-07" db="EMBL/GenBank/DDBJ databases">
        <title>Draft genome sequence of Thalassospira tepidiphila 1-1B.</title>
        <authorList>
            <person name="Lai Q."/>
            <person name="Shao Z."/>
        </authorList>
    </citation>
    <scope>NUCLEOTIDE SEQUENCE [LARGE SCALE GENOMIC DNA]</scope>
    <source>
        <strain evidence="1 2">MCCC 1A03514</strain>
    </source>
</reference>
<gene>
    <name evidence="1" type="ORF">TH4_20980</name>
</gene>
<proteinExistence type="predicted"/>
<dbReference type="InterPro" id="IPR052159">
    <property type="entry name" value="Competence_DNA_uptake"/>
</dbReference>
<dbReference type="RefSeq" id="WP_064782554.1">
    <property type="nucleotide sequence ID" value="NZ_JPVZ01000019.1"/>
</dbReference>
<dbReference type="EMBL" id="JPVZ01000019">
    <property type="protein sequence ID" value="OAZ07657.1"/>
    <property type="molecule type" value="Genomic_DNA"/>
</dbReference>
<dbReference type="Gene3D" id="3.60.15.10">
    <property type="entry name" value="Ribonuclease Z/Hydroxyacylglutathione hydrolase-like"/>
    <property type="match status" value="1"/>
</dbReference>
<dbReference type="PANTHER" id="PTHR30619:SF1">
    <property type="entry name" value="RECOMBINATION PROTEIN 2"/>
    <property type="match status" value="1"/>
</dbReference>